<protein>
    <submittedName>
        <fullName evidence="1">Uncharacterized protein</fullName>
    </submittedName>
</protein>
<accession>A0A329MJW3</accession>
<sequence length="74" mass="8684">MTQNNASRRRTYPHFGKRAAWLTPDRLYLNMRNILSVNAPVLKHMLTKSPSLKAFRTGKPFILNFSKSIPWKRL</sequence>
<evidence type="ECO:0000313" key="2">
    <source>
        <dbReference type="Proteomes" id="UP000250369"/>
    </source>
</evidence>
<dbReference type="AlphaFoldDB" id="A0A329MJW3"/>
<name>A0A329MJW3_9BACL</name>
<evidence type="ECO:0000313" key="1">
    <source>
        <dbReference type="EMBL" id="RAV19023.1"/>
    </source>
</evidence>
<dbReference type="Proteomes" id="UP000250369">
    <property type="component" value="Unassembled WGS sequence"/>
</dbReference>
<proteinExistence type="predicted"/>
<dbReference type="EMBL" id="QMFB01000014">
    <property type="protein sequence ID" value="RAV19023.1"/>
    <property type="molecule type" value="Genomic_DNA"/>
</dbReference>
<gene>
    <name evidence="1" type="ORF">DQG23_23050</name>
</gene>
<comment type="caution">
    <text evidence="1">The sequence shown here is derived from an EMBL/GenBank/DDBJ whole genome shotgun (WGS) entry which is preliminary data.</text>
</comment>
<organism evidence="1 2">
    <name type="scientific">Paenibacillus contaminans</name>
    <dbReference type="NCBI Taxonomy" id="450362"/>
    <lineage>
        <taxon>Bacteria</taxon>
        <taxon>Bacillati</taxon>
        <taxon>Bacillota</taxon>
        <taxon>Bacilli</taxon>
        <taxon>Bacillales</taxon>
        <taxon>Paenibacillaceae</taxon>
        <taxon>Paenibacillus</taxon>
    </lineage>
</organism>
<reference evidence="1 2" key="1">
    <citation type="journal article" date="2009" name="Int. J. Syst. Evol. Microbiol.">
        <title>Paenibacillus contaminans sp. nov., isolated from a contaminated laboratory plate.</title>
        <authorList>
            <person name="Chou J.H."/>
            <person name="Lee J.H."/>
            <person name="Lin M.C."/>
            <person name="Chang P.S."/>
            <person name="Arun A.B."/>
            <person name="Young C.C."/>
            <person name="Chen W.M."/>
        </authorList>
    </citation>
    <scope>NUCLEOTIDE SEQUENCE [LARGE SCALE GENOMIC DNA]</scope>
    <source>
        <strain evidence="1 2">CKOBP-6</strain>
    </source>
</reference>
<keyword evidence="2" id="KW-1185">Reference proteome</keyword>